<keyword evidence="2" id="KW-0539">Nucleus</keyword>
<dbReference type="GO" id="GO:0005654">
    <property type="term" value="C:nucleoplasm"/>
    <property type="evidence" value="ECO:0007669"/>
    <property type="project" value="TreeGrafter"/>
</dbReference>
<dbReference type="InterPro" id="IPR052464">
    <property type="entry name" value="Synovial_Prolif_Regulator"/>
</dbReference>
<gene>
    <name evidence="4" type="ORF">CTOB1V02_LOCUS2805</name>
</gene>
<evidence type="ECO:0000256" key="1">
    <source>
        <dbReference type="ARBA" id="ARBA00004123"/>
    </source>
</evidence>
<dbReference type="PANTHER" id="PTHR23424:SF23">
    <property type="entry name" value="PROTEIN SAAL1"/>
    <property type="match status" value="1"/>
</dbReference>
<name>A0A7R8W934_9CRUS</name>
<accession>A0A7R8W934</accession>
<proteinExistence type="inferred from homology"/>
<dbReference type="OrthoDB" id="2156856at2759"/>
<comment type="similarity">
    <text evidence="3">Belongs to the SAAL1 family.</text>
</comment>
<comment type="subcellular location">
    <subcellularLocation>
        <location evidence="1">Nucleus</location>
    </subcellularLocation>
</comment>
<dbReference type="EMBL" id="OB660451">
    <property type="protein sequence ID" value="CAD7224853.1"/>
    <property type="molecule type" value="Genomic_DNA"/>
</dbReference>
<sequence>MMEPEEDIPMNPSPPHVLTDVEEEVLHGDAIPGTTFSRQFIIRVLRSWLEALERGTYAAPSEEAPPLELDKELEDSLVELWDMCVTPEVSFVLWELEICQLIAATSRDVYAPRFVEISLGILYNLSCIPELVTRIMTNDAWGLVRSVSALLTSSDTPTLVLLVKTLYTWLRHCRGTNISPPVALLECLKAEALDEILRDSRNEELLLSSLNLAFFMENDCDLPLNLATSSHDLNPCSSLIEAVSQIATLHSDSPETMKGLRQASYLVGTILHRHPEARTRCEGYAKFSEPFNIALHDLASLDQLEEPDHIACLFGYQTLAPLLYTPPFKWISPLLRILNRSHVDGASEPSKMIRCTLTSIVEASLVDSDMTETLKDYLRSTLSGDQNGKVRAVEIHFKIFRDIPLTVEDGITETKTDHTIYNLPKF</sequence>
<reference evidence="4" key="1">
    <citation type="submission" date="2020-11" db="EMBL/GenBank/DDBJ databases">
        <authorList>
            <person name="Tran Van P."/>
        </authorList>
    </citation>
    <scope>NUCLEOTIDE SEQUENCE</scope>
</reference>
<dbReference type="PANTHER" id="PTHR23424">
    <property type="entry name" value="SERUM AMYLOID A"/>
    <property type="match status" value="1"/>
</dbReference>
<evidence type="ECO:0000313" key="4">
    <source>
        <dbReference type="EMBL" id="CAD7224853.1"/>
    </source>
</evidence>
<organism evidence="4">
    <name type="scientific">Cyprideis torosa</name>
    <dbReference type="NCBI Taxonomy" id="163714"/>
    <lineage>
        <taxon>Eukaryota</taxon>
        <taxon>Metazoa</taxon>
        <taxon>Ecdysozoa</taxon>
        <taxon>Arthropoda</taxon>
        <taxon>Crustacea</taxon>
        <taxon>Oligostraca</taxon>
        <taxon>Ostracoda</taxon>
        <taxon>Podocopa</taxon>
        <taxon>Podocopida</taxon>
        <taxon>Cytherocopina</taxon>
        <taxon>Cytheroidea</taxon>
        <taxon>Cytherideidae</taxon>
        <taxon>Cyprideis</taxon>
    </lineage>
</organism>
<evidence type="ECO:0000256" key="3">
    <source>
        <dbReference type="ARBA" id="ARBA00038401"/>
    </source>
</evidence>
<protein>
    <submittedName>
        <fullName evidence="4">Uncharacterized protein</fullName>
    </submittedName>
</protein>
<dbReference type="AlphaFoldDB" id="A0A7R8W934"/>
<evidence type="ECO:0000256" key="2">
    <source>
        <dbReference type="ARBA" id="ARBA00023242"/>
    </source>
</evidence>